<feature type="region of interest" description="Disordered" evidence="1">
    <location>
        <begin position="206"/>
        <end position="240"/>
    </location>
</feature>
<reference evidence="2" key="1">
    <citation type="submission" date="2016-10" db="EMBL/GenBank/DDBJ databases">
        <title>Sequence of Gallionella enrichment culture.</title>
        <authorList>
            <person name="Poehlein A."/>
            <person name="Muehling M."/>
            <person name="Daniel R."/>
        </authorList>
    </citation>
    <scope>NUCLEOTIDE SEQUENCE</scope>
</reference>
<protein>
    <submittedName>
        <fullName evidence="2">Uncharacterized protein</fullName>
    </submittedName>
</protein>
<sequence length="301" mass="33715">MRRHRCARRWLAPSGHGVRFAKRAPLLLSSCAPLAYEAFACEAFASRPRASNACFGELGSALALACRARQLRRRRRSCWRRCGGGLRQHDHRSRLARLRRPLRRRRVDQQRVGARDLVLAGQLDGDEDEGLEQRARAVDGQLLHAVGGRVQGDVQLRRRQGAVARLDLHLQAGGVDRAAVVGAQRDAQVQRLAENGLRGGVAEHHRVRQRRHRQQHGGQRQACARPDAGRGSGCRMRHGARRIERRAVHLNRNLSAKIISMSGIERCRVELAQSFAKMLTTIDTRFGPSGPFHHPPQETPP</sequence>
<dbReference type="AlphaFoldDB" id="A0A1J5RHX4"/>
<proteinExistence type="predicted"/>
<dbReference type="EMBL" id="MLJW01000408">
    <property type="protein sequence ID" value="OIQ87701.1"/>
    <property type="molecule type" value="Genomic_DNA"/>
</dbReference>
<accession>A0A1J5RHX4</accession>
<evidence type="ECO:0000256" key="1">
    <source>
        <dbReference type="SAM" id="MobiDB-lite"/>
    </source>
</evidence>
<evidence type="ECO:0000313" key="2">
    <source>
        <dbReference type="EMBL" id="OIQ87701.1"/>
    </source>
</evidence>
<comment type="caution">
    <text evidence="2">The sequence shown here is derived from an EMBL/GenBank/DDBJ whole genome shotgun (WGS) entry which is preliminary data.</text>
</comment>
<name>A0A1J5RHX4_9ZZZZ</name>
<gene>
    <name evidence="2" type="ORF">GALL_304140</name>
</gene>
<organism evidence="2">
    <name type="scientific">mine drainage metagenome</name>
    <dbReference type="NCBI Taxonomy" id="410659"/>
    <lineage>
        <taxon>unclassified sequences</taxon>
        <taxon>metagenomes</taxon>
        <taxon>ecological metagenomes</taxon>
    </lineage>
</organism>
<feature type="compositionally biased region" description="Basic residues" evidence="1">
    <location>
        <begin position="206"/>
        <end position="215"/>
    </location>
</feature>